<evidence type="ECO:0000313" key="3">
    <source>
        <dbReference type="Proteomes" id="UP001174997"/>
    </source>
</evidence>
<dbReference type="GO" id="GO:0008237">
    <property type="term" value="F:metallopeptidase activity"/>
    <property type="evidence" value="ECO:0007669"/>
    <property type="project" value="InterPro"/>
</dbReference>
<dbReference type="AlphaFoldDB" id="A0AA40D9I4"/>
<name>A0AA40D9I4_9PEZI</name>
<organism evidence="2 3">
    <name type="scientific">Cercophora samala</name>
    <dbReference type="NCBI Taxonomy" id="330535"/>
    <lineage>
        <taxon>Eukaryota</taxon>
        <taxon>Fungi</taxon>
        <taxon>Dikarya</taxon>
        <taxon>Ascomycota</taxon>
        <taxon>Pezizomycotina</taxon>
        <taxon>Sordariomycetes</taxon>
        <taxon>Sordariomycetidae</taxon>
        <taxon>Sordariales</taxon>
        <taxon>Lasiosphaeriaceae</taxon>
        <taxon>Cercophora</taxon>
    </lineage>
</organism>
<keyword evidence="3" id="KW-1185">Reference proteome</keyword>
<gene>
    <name evidence="2" type="ORF">QBC41DRAFT_379227</name>
</gene>
<accession>A0AA40D9I4</accession>
<evidence type="ECO:0000313" key="2">
    <source>
        <dbReference type="EMBL" id="KAK0665572.1"/>
    </source>
</evidence>
<evidence type="ECO:0000256" key="1">
    <source>
        <dbReference type="SAM" id="SignalP"/>
    </source>
</evidence>
<feature type="chain" id="PRO_5041346967" evidence="1">
    <location>
        <begin position="19"/>
        <end position="367"/>
    </location>
</feature>
<comment type="caution">
    <text evidence="2">The sequence shown here is derived from an EMBL/GenBank/DDBJ whole genome shotgun (WGS) entry which is preliminary data.</text>
</comment>
<keyword evidence="1" id="KW-0732">Signal</keyword>
<dbReference type="Gene3D" id="3.40.390.10">
    <property type="entry name" value="Collagenase (Catalytic Domain)"/>
    <property type="match status" value="1"/>
</dbReference>
<dbReference type="EMBL" id="JAULSY010000107">
    <property type="protein sequence ID" value="KAK0665572.1"/>
    <property type="molecule type" value="Genomic_DNA"/>
</dbReference>
<proteinExistence type="predicted"/>
<sequence length="367" mass="42213">MAAFLLIWAFVLACFASAQPAPPPAGWRYWIDPDCVTHDADFESYPLEVFYLARSAYKRLKDPADTDFKRIFWVLFKTKFDDATLYDYPTDYTAVYGPKKGTAYDIALDALNHLATQWSNTTNRAEATVRIHCDNQERFQSYNGLNNDVVWDTLDQRTIYSPGGIPACQRINGLVAQVTRGAPHEFGDKPWCTMDFCNAIWTTLEKLDGIINNGQSPAYRPRRLDKVQHLTAKQENVDFRVVSMQGIGYAIYPAYVLMHEMFHTPPYFMMDYFDVMPNSATGGWEYALRLTTAQALTCAETYEYPHGGFTFDRRWEQQPDDLKWTATQIPDPQMTNGVYYNPIVFGALHSYGDITGEKNRRDYEWNP</sequence>
<feature type="signal peptide" evidence="1">
    <location>
        <begin position="1"/>
        <end position="18"/>
    </location>
</feature>
<dbReference type="Proteomes" id="UP001174997">
    <property type="component" value="Unassembled WGS sequence"/>
</dbReference>
<dbReference type="InterPro" id="IPR024079">
    <property type="entry name" value="MetalloPept_cat_dom_sf"/>
</dbReference>
<reference evidence="2" key="1">
    <citation type="submission" date="2023-06" db="EMBL/GenBank/DDBJ databases">
        <title>Genome-scale phylogeny and comparative genomics of the fungal order Sordariales.</title>
        <authorList>
            <consortium name="Lawrence Berkeley National Laboratory"/>
            <person name="Hensen N."/>
            <person name="Bonometti L."/>
            <person name="Westerberg I."/>
            <person name="Brannstrom I.O."/>
            <person name="Guillou S."/>
            <person name="Cros-Aarteil S."/>
            <person name="Calhoun S."/>
            <person name="Haridas S."/>
            <person name="Kuo A."/>
            <person name="Mondo S."/>
            <person name="Pangilinan J."/>
            <person name="Riley R."/>
            <person name="Labutti K."/>
            <person name="Andreopoulos B."/>
            <person name="Lipzen A."/>
            <person name="Chen C."/>
            <person name="Yanf M."/>
            <person name="Daum C."/>
            <person name="Ng V."/>
            <person name="Clum A."/>
            <person name="Steindorff A."/>
            <person name="Ohm R."/>
            <person name="Martin F."/>
            <person name="Silar P."/>
            <person name="Natvig D."/>
            <person name="Lalanne C."/>
            <person name="Gautier V."/>
            <person name="Ament-Velasquez S.L."/>
            <person name="Kruys A."/>
            <person name="Hutchinson M.I."/>
            <person name="Powell A.J."/>
            <person name="Barry K."/>
            <person name="Miller A.N."/>
            <person name="Grigoriev I.V."/>
            <person name="Debuchy R."/>
            <person name="Gladieux P."/>
            <person name="Thoren M.H."/>
            <person name="Johannesson H."/>
        </authorList>
    </citation>
    <scope>NUCLEOTIDE SEQUENCE</scope>
    <source>
        <strain evidence="2">CBS 307.81</strain>
    </source>
</reference>
<protein>
    <submittedName>
        <fullName evidence="2">Uncharacterized protein</fullName>
    </submittedName>
</protein>